<dbReference type="RefSeq" id="WP_022530080.1">
    <property type="nucleotide sequence ID" value="NZ_KI271594.1"/>
</dbReference>
<protein>
    <recommendedName>
        <fullName evidence="4">Type I-C CRISPR-associated protein Cas7/Csd2</fullName>
    </recommendedName>
</protein>
<evidence type="ECO:0008006" key="4">
    <source>
        <dbReference type="Google" id="ProtNLM"/>
    </source>
</evidence>
<dbReference type="STRING" id="1231336.L248_0748"/>
<feature type="region of interest" description="Disordered" evidence="1">
    <location>
        <begin position="17"/>
        <end position="39"/>
    </location>
</feature>
<dbReference type="GO" id="GO:0043571">
    <property type="term" value="P:maintenance of CRISPR repeat elements"/>
    <property type="evidence" value="ECO:0007669"/>
    <property type="project" value="InterPro"/>
</dbReference>
<dbReference type="NCBIfam" id="TIGR01595">
    <property type="entry name" value="cas_CT1132"/>
    <property type="match status" value="1"/>
</dbReference>
<dbReference type="Proteomes" id="UP000030647">
    <property type="component" value="Unassembled WGS sequence"/>
</dbReference>
<dbReference type="eggNOG" id="COG3649">
    <property type="taxonomic scope" value="Bacteria"/>
</dbReference>
<sequence>MSEVLNHKVNFSVIVGVRNANPNGDPNDEGRPRVNGEGYGEISDVSVKRKIRNRWQDTGKPILVKAVDRSDDEYLSIRDRFLSNDNVAELLTDIRNSGKKSSDKVLHTDAQKRELRAIACANWLDVRAFGALLPFKESVKDGLESASTGIRGPVSINIGETIQPVEMKDMAITKSTNFESEEKKGSDTMGNKSMIGFAVYRIDGAISPQQAEQTGFTDEDAESLKMALKTLFVDDASASRPDGSMEVLALIWAESKGKISAIPAYQINDLIHVNQPESARQFRDITIEVEPSPTPELIITKYEGQ</sequence>
<dbReference type="InterPro" id="IPR013418">
    <property type="entry name" value="CRISPR-assoc_prot_Cas7/Csd2"/>
</dbReference>
<keyword evidence="3" id="KW-1185">Reference proteome</keyword>
<name>U4TIP6_9LACO</name>
<organism evidence="2 3">
    <name type="scientific">Schleiferilactobacillus shenzhenensis LY-73</name>
    <dbReference type="NCBI Taxonomy" id="1231336"/>
    <lineage>
        <taxon>Bacteria</taxon>
        <taxon>Bacillati</taxon>
        <taxon>Bacillota</taxon>
        <taxon>Bacilli</taxon>
        <taxon>Lactobacillales</taxon>
        <taxon>Lactobacillaceae</taxon>
        <taxon>Schleiferilactobacillus</taxon>
    </lineage>
</organism>
<dbReference type="Pfam" id="PF05107">
    <property type="entry name" value="Cas_Cas7"/>
    <property type="match status" value="1"/>
</dbReference>
<dbReference type="HOGENOM" id="CLU_071770_2_0_9"/>
<gene>
    <name evidence="2" type="ORF">L248_0748</name>
</gene>
<dbReference type="InterPro" id="IPR006482">
    <property type="entry name" value="Cas7_Csh2/Csh2"/>
</dbReference>
<evidence type="ECO:0000313" key="3">
    <source>
        <dbReference type="Proteomes" id="UP000030647"/>
    </source>
</evidence>
<evidence type="ECO:0000313" key="2">
    <source>
        <dbReference type="EMBL" id="ERL64691.1"/>
    </source>
</evidence>
<accession>U4TIP6</accession>
<proteinExistence type="predicted"/>
<dbReference type="EMBL" id="KI271594">
    <property type="protein sequence ID" value="ERL64691.1"/>
    <property type="molecule type" value="Genomic_DNA"/>
</dbReference>
<reference evidence="3" key="1">
    <citation type="journal article" date="2013" name="Genome Announc.">
        <title>Whole-Genome Sequencing of Lactobacillus shenzhenensis Strain LY-73T.</title>
        <authorList>
            <person name="Lin Z."/>
            <person name="Liu Z."/>
            <person name="Yang R."/>
            <person name="Zou Y."/>
            <person name="Wan D."/>
            <person name="Chen J."/>
            <person name="Guo M."/>
            <person name="Zhao J."/>
            <person name="Fang C."/>
            <person name="Yang R."/>
            <person name="Liu F."/>
        </authorList>
    </citation>
    <scope>NUCLEOTIDE SEQUENCE [LARGE SCALE GENOMIC DNA]</scope>
    <source>
        <strain evidence="3">LY-73</strain>
    </source>
</reference>
<evidence type="ECO:0000256" key="1">
    <source>
        <dbReference type="SAM" id="MobiDB-lite"/>
    </source>
</evidence>
<dbReference type="OrthoDB" id="9776792at2"/>
<dbReference type="NCBIfam" id="TIGR02589">
    <property type="entry name" value="cas_Csd2"/>
    <property type="match status" value="1"/>
</dbReference>
<dbReference type="AlphaFoldDB" id="U4TIP6"/>